<dbReference type="SUPFAM" id="SSF53790">
    <property type="entry name" value="Tetrapyrrole methylase"/>
    <property type="match status" value="1"/>
</dbReference>
<reference evidence="7 8" key="1">
    <citation type="submission" date="2012-06" db="EMBL/GenBank/DDBJ databases">
        <title>Complete genome sequence of Corynebacterium terpenotabidum Y-11 (=DSM 44721).</title>
        <authorList>
            <person name="Ruckert C."/>
            <person name="Albersmeier A."/>
            <person name="Al-Dilaimi A."/>
            <person name="Szczepanowski R."/>
            <person name="Kalinowski J."/>
        </authorList>
    </citation>
    <scope>NUCLEOTIDE SEQUENCE [LARGE SCALE GENOMIC DNA]</scope>
    <source>
        <strain evidence="7 8">Y-11</strain>
    </source>
</reference>
<feature type="compositionally biased region" description="Low complexity" evidence="4">
    <location>
        <begin position="111"/>
        <end position="130"/>
    </location>
</feature>
<feature type="domain" description="Tetrapyrrole methylase" evidence="5">
    <location>
        <begin position="156"/>
        <end position="290"/>
    </location>
</feature>
<dbReference type="STRING" id="1200352.A606_10125"/>
<dbReference type="InterPro" id="IPR000878">
    <property type="entry name" value="4pyrrol_Mease"/>
</dbReference>
<keyword evidence="3" id="KW-0949">S-adenosyl-L-methionine</keyword>
<evidence type="ECO:0000256" key="2">
    <source>
        <dbReference type="ARBA" id="ARBA00022679"/>
    </source>
</evidence>
<dbReference type="InterPro" id="IPR003754">
    <property type="entry name" value="4pyrrol_synth_uPrphyn_synth"/>
</dbReference>
<dbReference type="SUPFAM" id="SSF69618">
    <property type="entry name" value="HemD-like"/>
    <property type="match status" value="1"/>
</dbReference>
<dbReference type="RefSeq" id="WP_020442015.1">
    <property type="nucleotide sequence ID" value="NC_021663.1"/>
</dbReference>
<keyword evidence="2 7" id="KW-0808">Transferase</keyword>
<dbReference type="KEGG" id="cter:A606_10125"/>
<evidence type="ECO:0000259" key="6">
    <source>
        <dbReference type="Pfam" id="PF02602"/>
    </source>
</evidence>
<dbReference type="EMBL" id="CP003696">
    <property type="protein sequence ID" value="AGP31664.1"/>
    <property type="molecule type" value="Genomic_DNA"/>
</dbReference>
<dbReference type="Pfam" id="PF02602">
    <property type="entry name" value="HEM4"/>
    <property type="match status" value="1"/>
</dbReference>
<dbReference type="HOGENOM" id="CLU_011276_6_0_11"/>
<gene>
    <name evidence="7" type="ORF">A606_10125</name>
</gene>
<dbReference type="Proteomes" id="UP000014809">
    <property type="component" value="Chromosome"/>
</dbReference>
<dbReference type="InterPro" id="IPR039793">
    <property type="entry name" value="UROS/Hem4"/>
</dbReference>
<dbReference type="InterPro" id="IPR036108">
    <property type="entry name" value="4pyrrol_syn_uPrphyn_synt_sf"/>
</dbReference>
<keyword evidence="8" id="KW-1185">Reference proteome</keyword>
<keyword evidence="1 7" id="KW-0489">Methyltransferase</keyword>
<name>S4XGF6_9CORY</name>
<dbReference type="InterPro" id="IPR035996">
    <property type="entry name" value="4pyrrol_Methylase_sf"/>
</dbReference>
<dbReference type="InterPro" id="IPR003043">
    <property type="entry name" value="Uropor_MeTrfase_CS"/>
</dbReference>
<evidence type="ECO:0000313" key="8">
    <source>
        <dbReference type="Proteomes" id="UP000014809"/>
    </source>
</evidence>
<evidence type="ECO:0000256" key="4">
    <source>
        <dbReference type="SAM" id="MobiDB-lite"/>
    </source>
</evidence>
<dbReference type="eggNOG" id="COG0007">
    <property type="taxonomic scope" value="Bacteria"/>
</dbReference>
<feature type="region of interest" description="Disordered" evidence="4">
    <location>
        <begin position="103"/>
        <end position="138"/>
    </location>
</feature>
<dbReference type="PROSITE" id="PS00839">
    <property type="entry name" value="SUMT_1"/>
    <property type="match status" value="1"/>
</dbReference>
<dbReference type="AlphaFoldDB" id="S4XGF6"/>
<proteinExistence type="predicted"/>
<dbReference type="FunFam" id="3.40.50.10090:FF:000001">
    <property type="entry name" value="Bifunctional uroporphyrinogen-III C-methyltransferase/uroporphyrinogen-III synthase"/>
    <property type="match status" value="1"/>
</dbReference>
<dbReference type="Pfam" id="PF00590">
    <property type="entry name" value="TP_methylase"/>
    <property type="match status" value="2"/>
</dbReference>
<dbReference type="PANTHER" id="PTHR40082">
    <property type="entry name" value="BLR5956 PROTEIN"/>
    <property type="match status" value="1"/>
</dbReference>
<dbReference type="GO" id="GO:0006780">
    <property type="term" value="P:uroporphyrinogen III biosynthetic process"/>
    <property type="evidence" value="ECO:0007669"/>
    <property type="project" value="InterPro"/>
</dbReference>
<evidence type="ECO:0000313" key="7">
    <source>
        <dbReference type="EMBL" id="AGP31664.1"/>
    </source>
</evidence>
<evidence type="ECO:0000256" key="1">
    <source>
        <dbReference type="ARBA" id="ARBA00022603"/>
    </source>
</evidence>
<dbReference type="Gene3D" id="3.40.1010.10">
    <property type="entry name" value="Cobalt-precorrin-4 Transmethylase, Domain 1"/>
    <property type="match status" value="2"/>
</dbReference>
<feature type="domain" description="Tetrapyrrole biosynthesis uroporphyrinogen III synthase" evidence="6">
    <location>
        <begin position="349"/>
        <end position="579"/>
    </location>
</feature>
<feature type="region of interest" description="Disordered" evidence="4">
    <location>
        <begin position="592"/>
        <end position="611"/>
    </location>
</feature>
<dbReference type="FunFam" id="3.40.50.10090:FF:000002">
    <property type="entry name" value="Bifunctional uroporphyrinogen-III C-methyltransferase/uroporphyrinogen-III synthase"/>
    <property type="match status" value="1"/>
</dbReference>
<feature type="compositionally biased region" description="Basic and acidic residues" evidence="4">
    <location>
        <begin position="62"/>
        <end position="84"/>
    </location>
</feature>
<dbReference type="PANTHER" id="PTHR40082:SF1">
    <property type="entry name" value="BLR5956 PROTEIN"/>
    <property type="match status" value="1"/>
</dbReference>
<dbReference type="Gene3D" id="3.40.50.10090">
    <property type="match status" value="2"/>
</dbReference>
<feature type="region of interest" description="Disordered" evidence="4">
    <location>
        <begin position="60"/>
        <end position="91"/>
    </location>
</feature>
<evidence type="ECO:0000256" key="3">
    <source>
        <dbReference type="ARBA" id="ARBA00022691"/>
    </source>
</evidence>
<protein>
    <submittedName>
        <fullName evidence="7">Uroporphyrin-III C-methyltransferase / uroporphyrinogen-III synthase</fullName>
    </submittedName>
</protein>
<dbReference type="GO" id="GO:0032259">
    <property type="term" value="P:methylation"/>
    <property type="evidence" value="ECO:0007669"/>
    <property type="project" value="UniProtKB-KW"/>
</dbReference>
<dbReference type="eggNOG" id="COG1587">
    <property type="taxonomic scope" value="Bacteria"/>
</dbReference>
<feature type="compositionally biased region" description="Basic residues" evidence="4">
    <location>
        <begin position="598"/>
        <end position="611"/>
    </location>
</feature>
<feature type="domain" description="Tetrapyrrole methylase" evidence="5">
    <location>
        <begin position="13"/>
        <end position="80"/>
    </location>
</feature>
<dbReference type="PATRIC" id="fig|1200352.3.peg.2064"/>
<dbReference type="InterPro" id="IPR014776">
    <property type="entry name" value="4pyrrole_Mease_sub2"/>
</dbReference>
<dbReference type="CDD" id="cd06578">
    <property type="entry name" value="HemD"/>
    <property type="match status" value="1"/>
</dbReference>
<evidence type="ECO:0000259" key="5">
    <source>
        <dbReference type="Pfam" id="PF00590"/>
    </source>
</evidence>
<dbReference type="GO" id="GO:0008168">
    <property type="term" value="F:methyltransferase activity"/>
    <property type="evidence" value="ECO:0007669"/>
    <property type="project" value="UniProtKB-KW"/>
</dbReference>
<dbReference type="OrthoDB" id="9815856at2"/>
<dbReference type="GO" id="GO:0004852">
    <property type="term" value="F:uroporphyrinogen-III synthase activity"/>
    <property type="evidence" value="ECO:0007669"/>
    <property type="project" value="InterPro"/>
</dbReference>
<sequence length="611" mass="64121">MTSAGNALGYGRVLFVGAGPGNPELLTVRAREILEHTVHAWVDPAVPESVRTLIAAAQPVSADKRADAEHRWQAENEAAKESGSRRRPPRPADITAAEIILAEPGSPVEDAVTTPAATSSATASATAPVTLPDRPGAAGPDLTVPDISAQGLAADMVRQAREGENVVRLVAGNPVDNPAVLRELREVAALGAEFEVIPGMTGASALPAYNGIPTGDGYTAVDLRGGLADVEWAAVAAAPKPLILTVAPTDLAPVARELKGHGVPGSTPATVTVYATTRRQRSFDVTLDTLKSVVAASGPLAKEGELPQDLVVTLGAAASGRSKYSWWENRALYGWNVLVPRAKSQAGPMSTRLASHGAIPIEVPTISMEPPRSPAQMERAVKGLVDGRYQWIVFTSVNAVKAVWDKLTEFGLDARALAGVSVAAVGEKTAQAVRDLGITPELLPAARARNASGLVDVFPPYDADLDPVDRVLLPRADIATDTLVDGLIDLGWSVEDVVAYRTVRAAPPSQDIRDMIKSGGFDAVCFTSSSTVKNLVGIAGKPHARTIIACIGPMAAKTAEEHGLRVDVMPEVAGVPELVDALADHVAALRAADQLPPPRKRRRRRRTTPTD</sequence>
<dbReference type="InterPro" id="IPR014777">
    <property type="entry name" value="4pyrrole_Mease_sub1"/>
</dbReference>
<dbReference type="Gene3D" id="3.30.950.10">
    <property type="entry name" value="Methyltransferase, Cobalt-precorrin-4 Transmethylase, Domain 2"/>
    <property type="match status" value="1"/>
</dbReference>
<accession>S4XGF6</accession>
<organism evidence="7 8">
    <name type="scientific">Corynebacterium terpenotabidum Y-11</name>
    <dbReference type="NCBI Taxonomy" id="1200352"/>
    <lineage>
        <taxon>Bacteria</taxon>
        <taxon>Bacillati</taxon>
        <taxon>Actinomycetota</taxon>
        <taxon>Actinomycetes</taxon>
        <taxon>Mycobacteriales</taxon>
        <taxon>Corynebacteriaceae</taxon>
        <taxon>Corynebacterium</taxon>
    </lineage>
</organism>